<dbReference type="Proteomes" id="UP000887569">
    <property type="component" value="Unplaced"/>
</dbReference>
<dbReference type="PANTHER" id="PTHR12658">
    <property type="entry name" value="BETA-TUBULIN COFACTOR D"/>
    <property type="match status" value="1"/>
</dbReference>
<dbReference type="InterPro" id="IPR011989">
    <property type="entry name" value="ARM-like"/>
</dbReference>
<dbReference type="GO" id="GO:0048487">
    <property type="term" value="F:beta-tubulin binding"/>
    <property type="evidence" value="ECO:0007669"/>
    <property type="project" value="InterPro"/>
</dbReference>
<dbReference type="GO" id="GO:0000226">
    <property type="term" value="P:microtubule cytoskeleton organization"/>
    <property type="evidence" value="ECO:0007669"/>
    <property type="project" value="TreeGrafter"/>
</dbReference>
<name>A0A915AFW8_PARUN</name>
<organism evidence="6 7">
    <name type="scientific">Parascaris univalens</name>
    <name type="common">Nematode worm</name>
    <dbReference type="NCBI Taxonomy" id="6257"/>
    <lineage>
        <taxon>Eukaryota</taxon>
        <taxon>Metazoa</taxon>
        <taxon>Ecdysozoa</taxon>
        <taxon>Nematoda</taxon>
        <taxon>Chromadorea</taxon>
        <taxon>Rhabditida</taxon>
        <taxon>Spirurina</taxon>
        <taxon>Ascaridomorpha</taxon>
        <taxon>Ascaridoidea</taxon>
        <taxon>Ascarididae</taxon>
        <taxon>Parascaris</taxon>
    </lineage>
</organism>
<evidence type="ECO:0000313" key="6">
    <source>
        <dbReference type="Proteomes" id="UP000887569"/>
    </source>
</evidence>
<keyword evidence="6" id="KW-1185">Reference proteome</keyword>
<evidence type="ECO:0000259" key="4">
    <source>
        <dbReference type="Pfam" id="PF12612"/>
    </source>
</evidence>
<evidence type="ECO:0000259" key="5">
    <source>
        <dbReference type="Pfam" id="PF25767"/>
    </source>
</evidence>
<feature type="domain" description="Tubulin-folding cofactor D C-terminal" evidence="4">
    <location>
        <begin position="951"/>
        <end position="1137"/>
    </location>
</feature>
<reference evidence="7" key="1">
    <citation type="submission" date="2022-11" db="UniProtKB">
        <authorList>
            <consortium name="WormBaseParasite"/>
        </authorList>
    </citation>
    <scope>IDENTIFICATION</scope>
</reference>
<evidence type="ECO:0000313" key="7">
    <source>
        <dbReference type="WBParaSite" id="PgR005X_g030_t01"/>
    </source>
</evidence>
<dbReference type="Gene3D" id="1.25.10.10">
    <property type="entry name" value="Leucine-rich Repeat Variant"/>
    <property type="match status" value="2"/>
</dbReference>
<dbReference type="GO" id="GO:0005096">
    <property type="term" value="F:GTPase activator activity"/>
    <property type="evidence" value="ECO:0007669"/>
    <property type="project" value="InterPro"/>
</dbReference>
<dbReference type="InterPro" id="IPR022577">
    <property type="entry name" value="TBCD_C"/>
</dbReference>
<evidence type="ECO:0000256" key="1">
    <source>
        <dbReference type="ARBA" id="ARBA00006853"/>
    </source>
</evidence>
<dbReference type="GO" id="GO:0007021">
    <property type="term" value="P:tubulin complex assembly"/>
    <property type="evidence" value="ECO:0007669"/>
    <property type="project" value="InterPro"/>
</dbReference>
<sequence>MIVAVSLRRSFPINNSSFSTFVVAVFDEFSNGMSRFYTRTSLILTVYLSHHLTIKSFLQRMQEKVLLEVAPALADDEIPDDRTIVAHSPLHMLANVHRDEIFSLIHSIPSFLASSHEEEYKFERFRYLLDLYQEQPMLLDPCINDMITTLLSFVKLLGDGQTRFDNASSVAMRFLSHIAKVRGYKHFLSLLPHEVCYMEKVLVCLEKYSNLNCSADDNEVRYVLLLWMTILCKNPFDFSRFDSSSEGPSTVQRIIRAVMPYLYMPISKFHPVTALLLATVVTREDARAKLLPSTVESCLGALGTCSAKSSSDVVLVANLFLLTAIFKHGRREDLFASADAVLRAVSPLIDFEKADFVVKKLLVKLVQRLGMVFLKPRVCKWRYERGNRVLTLDSESVKKVKESAARTEVNQVEDDDDYDIPCEELEIVLDTVLCALRDHDTDIRWSAAKGVGRVASRLPMQLANDVLSSILAHSFDELAGHAAWHGGCLAIAELSRRGYLLPERLPDVMPVLLKALVFEERQGRHALGANVRDAACYISWALARAFRPSDLAPYVSRVATSLVCVALFDREINVRRAASAAFQENVGRQGSFPNGVEILTLIDYFAVGMRKHAYLEVSVEVAKYSLYSQPLIEHLADYKVTHWSEDIRILAAEALRRLSALDPSAVLEQVLTKIIPLMSSHQPVSRQGGILALAGSLSGLSGSGIVMPDSFYQSVARIPSDTFATCEKKTQSIVGLLMRRAMNSFIHLLSAVIPPQFIPLEDWLKCLDLIVCDEDESLRINAVLAASQFFKIFACVERVNLLVDRINQRYIHRVLRAEKECTREGIASLLSVLPPSVYAIRDQDQIPLYAKVVNALIAVVDGRSGIDASWAYGRRASIDALAKIVSVVGLDSLSLSDSSRLIDCVINALNDYTTDSRGDVGRVLRASSMRALAMLLPIAARYDRHTERVDEAVCKIVQQSCEKIDAIRICAAEVLCSLIRSGLDIVEKETLRTTYLPECYPSGWQPHDWRNSACFTRLATLLSSQHYRYHALSGFVISAGGLGESTMRGASDALLEVLNAHQDSSADMEVFLHDLATIFSNNVGIARVILPLLCTLEQIFSAELVNCFGAHPDSSPSLAKLIDLVAAEAVGKGNPQKVRIAVTILCHALQFNCDSRIWQKAASVIVRTLRSPYPTLRRSAAEQLYECIASEVVNLRGKENGNRSELLNILTKTEWQVDGQQNRFCELSSSIARMLNVGC</sequence>
<dbReference type="Pfam" id="PF23579">
    <property type="entry name" value="ARM_TBCD"/>
    <property type="match status" value="1"/>
</dbReference>
<accession>A0A915AFW8</accession>
<dbReference type="AlphaFoldDB" id="A0A915AFW8"/>
<dbReference type="Pfam" id="PF25767">
    <property type="entry name" value="ARM_TBCD_2nd"/>
    <property type="match status" value="1"/>
</dbReference>
<dbReference type="InterPro" id="IPR033162">
    <property type="entry name" value="TBCD"/>
</dbReference>
<evidence type="ECO:0000256" key="2">
    <source>
        <dbReference type="ARBA" id="ARBA00015003"/>
    </source>
</evidence>
<comment type="similarity">
    <text evidence="1">Belongs to the TBCD family.</text>
</comment>
<evidence type="ECO:0000256" key="3">
    <source>
        <dbReference type="ARBA" id="ARBA00023186"/>
    </source>
</evidence>
<dbReference type="InterPro" id="IPR016024">
    <property type="entry name" value="ARM-type_fold"/>
</dbReference>
<proteinExistence type="inferred from homology"/>
<keyword evidence="3" id="KW-0143">Chaperone</keyword>
<dbReference type="Pfam" id="PF12612">
    <property type="entry name" value="TFCD_C"/>
    <property type="match status" value="1"/>
</dbReference>
<feature type="domain" description="Tubulin-folding cofactor D ARM repeats" evidence="5">
    <location>
        <begin position="358"/>
        <end position="596"/>
    </location>
</feature>
<protein>
    <recommendedName>
        <fullName evidence="2">Tubulin-specific chaperone D</fullName>
    </recommendedName>
</protein>
<dbReference type="GO" id="GO:0007023">
    <property type="term" value="P:post-chaperonin tubulin folding pathway"/>
    <property type="evidence" value="ECO:0007669"/>
    <property type="project" value="InterPro"/>
</dbReference>
<dbReference type="GO" id="GO:0034333">
    <property type="term" value="P:adherens junction assembly"/>
    <property type="evidence" value="ECO:0007669"/>
    <property type="project" value="TreeGrafter"/>
</dbReference>
<dbReference type="SUPFAM" id="SSF48371">
    <property type="entry name" value="ARM repeat"/>
    <property type="match status" value="2"/>
</dbReference>
<dbReference type="WBParaSite" id="PgR005X_g030_t01">
    <property type="protein sequence ID" value="PgR005X_g030_t01"/>
    <property type="gene ID" value="PgR005X_g030"/>
</dbReference>
<dbReference type="GO" id="GO:0016328">
    <property type="term" value="C:lateral plasma membrane"/>
    <property type="evidence" value="ECO:0007669"/>
    <property type="project" value="TreeGrafter"/>
</dbReference>
<dbReference type="InterPro" id="IPR058033">
    <property type="entry name" value="ARM_TBCD_2nd"/>
</dbReference>
<dbReference type="GO" id="GO:0070830">
    <property type="term" value="P:bicellular tight junction assembly"/>
    <property type="evidence" value="ECO:0007669"/>
    <property type="project" value="TreeGrafter"/>
</dbReference>
<dbReference type="PANTHER" id="PTHR12658:SF0">
    <property type="entry name" value="TUBULIN-SPECIFIC CHAPERONE D"/>
    <property type="match status" value="1"/>
</dbReference>